<evidence type="ECO:0000313" key="3">
    <source>
        <dbReference type="Proteomes" id="UP001486207"/>
    </source>
</evidence>
<proteinExistence type="predicted"/>
<protein>
    <recommendedName>
        <fullName evidence="4">Secreted protein</fullName>
    </recommendedName>
</protein>
<evidence type="ECO:0000256" key="1">
    <source>
        <dbReference type="SAM" id="SignalP"/>
    </source>
</evidence>
<dbReference type="EMBL" id="JBEPFB010000001">
    <property type="protein sequence ID" value="MER7371169.1"/>
    <property type="molecule type" value="Genomic_DNA"/>
</dbReference>
<sequence>MPKKFAVITALALTTVVSTAGIASAGGYGNGGNGGSNGGGKTTTVKGGDGFSSSPVVVNAPQQGVLIVNGTLIDGRCLAPWSNGSVLGGVAAPNSKYASCNTAKVEQGRGALHESGLLM</sequence>
<keyword evidence="1" id="KW-0732">Signal</keyword>
<comment type="caution">
    <text evidence="2">The sequence shown here is derived from an EMBL/GenBank/DDBJ whole genome shotgun (WGS) entry which is preliminary data.</text>
</comment>
<dbReference type="RefSeq" id="WP_190069063.1">
    <property type="nucleotide sequence ID" value="NZ_BNBM01000002.1"/>
</dbReference>
<gene>
    <name evidence="2" type="ORF">ABT384_00700</name>
</gene>
<evidence type="ECO:0008006" key="4">
    <source>
        <dbReference type="Google" id="ProtNLM"/>
    </source>
</evidence>
<feature type="signal peptide" evidence="1">
    <location>
        <begin position="1"/>
        <end position="25"/>
    </location>
</feature>
<feature type="chain" id="PRO_5045571042" description="Secreted protein" evidence="1">
    <location>
        <begin position="26"/>
        <end position="119"/>
    </location>
</feature>
<evidence type="ECO:0000313" key="2">
    <source>
        <dbReference type="EMBL" id="MER7371169.1"/>
    </source>
</evidence>
<dbReference type="Proteomes" id="UP001486207">
    <property type="component" value="Unassembled WGS sequence"/>
</dbReference>
<keyword evidence="3" id="KW-1185">Reference proteome</keyword>
<name>A0ABV1XHU2_9ACTN</name>
<reference evidence="2 3" key="1">
    <citation type="submission" date="2024-06" db="EMBL/GenBank/DDBJ databases">
        <title>The Natural Products Discovery Center: Release of the First 8490 Sequenced Strains for Exploring Actinobacteria Biosynthetic Diversity.</title>
        <authorList>
            <person name="Kalkreuter E."/>
            <person name="Kautsar S.A."/>
            <person name="Yang D."/>
            <person name="Bader C.D."/>
            <person name="Teijaro C.N."/>
            <person name="Fluegel L."/>
            <person name="Davis C.M."/>
            <person name="Simpson J.R."/>
            <person name="Lauterbach L."/>
            <person name="Steele A.D."/>
            <person name="Gui C."/>
            <person name="Meng S."/>
            <person name="Li G."/>
            <person name="Viehrig K."/>
            <person name="Ye F."/>
            <person name="Su P."/>
            <person name="Kiefer A.F."/>
            <person name="Nichols A."/>
            <person name="Cepeda A.J."/>
            <person name="Yan W."/>
            <person name="Fan B."/>
            <person name="Jiang Y."/>
            <person name="Adhikari A."/>
            <person name="Zheng C.-J."/>
            <person name="Schuster L."/>
            <person name="Cowan T.M."/>
            <person name="Smanski M.J."/>
            <person name="Chevrette M.G."/>
            <person name="De Carvalho L.P.S."/>
            <person name="Shen B."/>
        </authorList>
    </citation>
    <scope>NUCLEOTIDE SEQUENCE [LARGE SCALE GENOMIC DNA]</scope>
    <source>
        <strain evidence="2 3">NPDC000155</strain>
    </source>
</reference>
<organism evidence="2 3">
    <name type="scientific">Streptomyces lanatus</name>
    <dbReference type="NCBI Taxonomy" id="66900"/>
    <lineage>
        <taxon>Bacteria</taxon>
        <taxon>Bacillati</taxon>
        <taxon>Actinomycetota</taxon>
        <taxon>Actinomycetes</taxon>
        <taxon>Kitasatosporales</taxon>
        <taxon>Streptomycetaceae</taxon>
        <taxon>Streptomyces</taxon>
    </lineage>
</organism>
<accession>A0ABV1XHU2</accession>